<proteinExistence type="predicted"/>
<keyword evidence="3" id="KW-1185">Reference proteome</keyword>
<protein>
    <submittedName>
        <fullName evidence="2">Uncharacterized protein</fullName>
    </submittedName>
</protein>
<accession>R0KMI8</accession>
<evidence type="ECO:0000313" key="2">
    <source>
        <dbReference type="EMBL" id="EOA94393.1"/>
    </source>
</evidence>
<dbReference type="EMBL" id="KB744797">
    <property type="protein sequence ID" value="EOA94393.1"/>
    <property type="molecule type" value="Genomic_DNA"/>
</dbReference>
<sequence length="521" mass="57642">MCGGEVLARGEDALKKERKGPARRPAGHVHEGLPAALLFILSVSSLSLDNRSKVMWHKTKDDSPQPRCSVQCEDLSLLLALQQAHLPGVRPASFRAMDSALGDLKKRTPTRINLFHLLLEQILPIFGSLPVSWQNHYGKSEKEDVWDMVAPEEAGFIHYSRKGNRDADSVQDNAQDTSARGWLLEGHGRLRWATRRRGSERSENVKRGYLGPNVSIQSILAQALSKLGCNSPFKFACDTQDLGFLLKGEGGSVNARVNYFYLSFFMKLCSFFQLLLALPIQKSRVFVEHKERGGCCCVHRHVICQQLSGGGCLPAGSQLRKVAITKAKVDFSGVVCLPPSVIAGNGLDGGGAGENDDEPVLVSLSAAPSPQSEAVANELQELSLQPELTLSLHHGRNPNLPPLSERKNALLTSHQPRCHIRTLWYQKEQDSVWHGTDRGQVSGSFFYDKKSFFYEKKRQYGGVACKNEFEEELKKMSTDSDSFTVKQLGGLCLPQQRAEEGAHVDLEALDTKEIPSKRICI</sequence>
<reference evidence="3" key="1">
    <citation type="journal article" date="2013" name="Nat. Genet.">
        <title>The duck genome and transcriptome provide insight into an avian influenza virus reservoir species.</title>
        <authorList>
            <person name="Huang Y."/>
            <person name="Li Y."/>
            <person name="Burt D.W."/>
            <person name="Chen H."/>
            <person name="Zhang Y."/>
            <person name="Qian W."/>
            <person name="Kim H."/>
            <person name="Gan S."/>
            <person name="Zhao Y."/>
            <person name="Li J."/>
            <person name="Yi K."/>
            <person name="Feng H."/>
            <person name="Zhu P."/>
            <person name="Li B."/>
            <person name="Liu Q."/>
            <person name="Fairley S."/>
            <person name="Magor K.E."/>
            <person name="Du Z."/>
            <person name="Hu X."/>
            <person name="Goodman L."/>
            <person name="Tafer H."/>
            <person name="Vignal A."/>
            <person name="Lee T."/>
            <person name="Kim K.W."/>
            <person name="Sheng Z."/>
            <person name="An Y."/>
            <person name="Searle S."/>
            <person name="Herrero J."/>
            <person name="Groenen M.A."/>
            <person name="Crooijmans R.P."/>
            <person name="Faraut T."/>
            <person name="Cai Q."/>
            <person name="Webster R.G."/>
            <person name="Aldridge J.R."/>
            <person name="Warren W.C."/>
            <person name="Bartschat S."/>
            <person name="Kehr S."/>
            <person name="Marz M."/>
            <person name="Stadler P.F."/>
            <person name="Smith J."/>
            <person name="Kraus R.H."/>
            <person name="Zhao Y."/>
            <person name="Ren L."/>
            <person name="Fei J."/>
            <person name="Morisson M."/>
            <person name="Kaiser P."/>
            <person name="Griffin D.K."/>
            <person name="Rao M."/>
            <person name="Pitel F."/>
            <person name="Wang J."/>
            <person name="Li N."/>
        </authorList>
    </citation>
    <scope>NUCLEOTIDE SEQUENCE [LARGE SCALE GENOMIC DNA]</scope>
</reference>
<dbReference type="AlphaFoldDB" id="R0KMI8"/>
<evidence type="ECO:0000313" key="3">
    <source>
        <dbReference type="Proteomes" id="UP000296049"/>
    </source>
</evidence>
<gene>
    <name evidence="2" type="ORF">Anapl_16701</name>
</gene>
<dbReference type="Proteomes" id="UP000296049">
    <property type="component" value="Unassembled WGS sequence"/>
</dbReference>
<organism evidence="2 3">
    <name type="scientific">Anas platyrhynchos</name>
    <name type="common">Mallard</name>
    <name type="synonym">Anas boschas</name>
    <dbReference type="NCBI Taxonomy" id="8839"/>
    <lineage>
        <taxon>Eukaryota</taxon>
        <taxon>Metazoa</taxon>
        <taxon>Chordata</taxon>
        <taxon>Craniata</taxon>
        <taxon>Vertebrata</taxon>
        <taxon>Euteleostomi</taxon>
        <taxon>Archelosauria</taxon>
        <taxon>Archosauria</taxon>
        <taxon>Dinosauria</taxon>
        <taxon>Saurischia</taxon>
        <taxon>Theropoda</taxon>
        <taxon>Coelurosauria</taxon>
        <taxon>Aves</taxon>
        <taxon>Neognathae</taxon>
        <taxon>Galloanserae</taxon>
        <taxon>Anseriformes</taxon>
        <taxon>Anatidae</taxon>
        <taxon>Anatinae</taxon>
        <taxon>Anas</taxon>
    </lineage>
</organism>
<evidence type="ECO:0000256" key="1">
    <source>
        <dbReference type="SAM" id="MobiDB-lite"/>
    </source>
</evidence>
<name>R0KMI8_ANAPL</name>
<feature type="compositionally biased region" description="Basic residues" evidence="1">
    <location>
        <begin position="16"/>
        <end position="27"/>
    </location>
</feature>
<feature type="region of interest" description="Disordered" evidence="1">
    <location>
        <begin position="9"/>
        <end position="28"/>
    </location>
</feature>